<sequence length="77" mass="8447">MPAPAPFPPAGPRPFGEPAAGQLGLREVRRIASAKQLLQRLELFSISRRDVDLDLDLGHADVLAWAVQGARERRAHL</sequence>
<protein>
    <submittedName>
        <fullName evidence="1">Genomic scaffold, ProqFM164S01</fullName>
    </submittedName>
</protein>
<name>W6PZW2_PENRF</name>
<gene>
    <name evidence="1" type="ORF">PROQFM164_S01g003397</name>
</gene>
<dbReference type="Proteomes" id="UP000030686">
    <property type="component" value="Unassembled WGS sequence"/>
</dbReference>
<evidence type="ECO:0000313" key="1">
    <source>
        <dbReference type="EMBL" id="CDM29585.1"/>
    </source>
</evidence>
<dbReference type="AlphaFoldDB" id="W6PZW2"/>
<proteinExistence type="predicted"/>
<dbReference type="EMBL" id="HG792015">
    <property type="protein sequence ID" value="CDM29585.1"/>
    <property type="molecule type" value="Genomic_DNA"/>
</dbReference>
<reference evidence="1" key="1">
    <citation type="journal article" date="2014" name="Nat. Commun.">
        <title>Multiple recent horizontal transfers of a large genomic region in cheese making fungi.</title>
        <authorList>
            <person name="Cheeseman K."/>
            <person name="Ropars J."/>
            <person name="Renault P."/>
            <person name="Dupont J."/>
            <person name="Gouzy J."/>
            <person name="Branca A."/>
            <person name="Abraham A.L."/>
            <person name="Ceppi M."/>
            <person name="Conseiller E."/>
            <person name="Debuchy R."/>
            <person name="Malagnac F."/>
            <person name="Goarin A."/>
            <person name="Silar P."/>
            <person name="Lacoste S."/>
            <person name="Sallet E."/>
            <person name="Bensimon A."/>
            <person name="Giraud T."/>
            <person name="Brygoo Y."/>
        </authorList>
    </citation>
    <scope>NUCLEOTIDE SEQUENCE [LARGE SCALE GENOMIC DNA]</scope>
    <source>
        <strain evidence="1">FM164</strain>
    </source>
</reference>
<organism evidence="1 2">
    <name type="scientific">Penicillium roqueforti (strain FM164)</name>
    <dbReference type="NCBI Taxonomy" id="1365484"/>
    <lineage>
        <taxon>Eukaryota</taxon>
        <taxon>Fungi</taxon>
        <taxon>Dikarya</taxon>
        <taxon>Ascomycota</taxon>
        <taxon>Pezizomycotina</taxon>
        <taxon>Eurotiomycetes</taxon>
        <taxon>Eurotiomycetidae</taxon>
        <taxon>Eurotiales</taxon>
        <taxon>Aspergillaceae</taxon>
        <taxon>Penicillium</taxon>
    </lineage>
</organism>
<keyword evidence="2" id="KW-1185">Reference proteome</keyword>
<accession>W6PZW2</accession>
<evidence type="ECO:0000313" key="2">
    <source>
        <dbReference type="Proteomes" id="UP000030686"/>
    </source>
</evidence>